<sequence length="249" mass="27645">MADHQRIHPVDLEARPTAPLMSRDSSRSEKGDPLQHDFPPPPLRTFPVSHSKPPKRGNCCCRYLCWTFCLLSLVVISVSVAGVILYIVFQPKIPQYSIDRLSITSFQLNFDGSLHAQFDVTITARNPNEKIGIYYEDGSQLSVYYTDAKLCEGSLPVFYQGHRNKTVLVVALTGQAPDGSTLMSALATQQQTGRIPLNLKARVPVRVKLGELKLNKVKFLVRCDLVVDSLTANGLVSIRTSSCKFGLRL</sequence>
<dbReference type="eggNOG" id="ENOG502QVVS">
    <property type="taxonomic scope" value="Eukaryota"/>
</dbReference>
<dbReference type="PANTHER" id="PTHR31234:SF72">
    <property type="entry name" value="NDR1_HIN1-LIKE PROTEIN 6"/>
    <property type="match status" value="1"/>
</dbReference>
<dbReference type="GeneID" id="104589979"/>
<dbReference type="Pfam" id="PF03168">
    <property type="entry name" value="LEA_2"/>
    <property type="match status" value="1"/>
</dbReference>
<keyword evidence="2 6" id="KW-0812">Transmembrane</keyword>
<feature type="compositionally biased region" description="Basic and acidic residues" evidence="5">
    <location>
        <begin position="24"/>
        <end position="35"/>
    </location>
</feature>
<evidence type="ECO:0000256" key="5">
    <source>
        <dbReference type="SAM" id="MobiDB-lite"/>
    </source>
</evidence>
<feature type="compositionally biased region" description="Basic and acidic residues" evidence="5">
    <location>
        <begin position="1"/>
        <end position="14"/>
    </location>
</feature>
<feature type="region of interest" description="Disordered" evidence="5">
    <location>
        <begin position="1"/>
        <end position="53"/>
    </location>
</feature>
<evidence type="ECO:0000256" key="6">
    <source>
        <dbReference type="SAM" id="Phobius"/>
    </source>
</evidence>
<gene>
    <name evidence="8" type="primary">LOC104589979</name>
</gene>
<dbReference type="FunCoup" id="A0A1U7Z174">
    <property type="interactions" value="978"/>
</dbReference>
<dbReference type="OMA" id="QDATGIM"/>
<reference evidence="8" key="1">
    <citation type="submission" date="2025-08" db="UniProtKB">
        <authorList>
            <consortium name="RefSeq"/>
        </authorList>
    </citation>
    <scope>IDENTIFICATION</scope>
</reference>
<protein>
    <submittedName>
        <fullName evidence="8">Protein YLS9-like</fullName>
    </submittedName>
</protein>
<dbReference type="GO" id="GO:0098542">
    <property type="term" value="P:defense response to other organism"/>
    <property type="evidence" value="ECO:0007669"/>
    <property type="project" value="InterPro"/>
</dbReference>
<comment type="subcellular location">
    <subcellularLocation>
        <location evidence="1">Membrane</location>
        <topology evidence="1">Single-pass membrane protein</topology>
    </subcellularLocation>
</comment>
<dbReference type="Proteomes" id="UP000189703">
    <property type="component" value="Unplaced"/>
</dbReference>
<evidence type="ECO:0000313" key="7">
    <source>
        <dbReference type="Proteomes" id="UP000189703"/>
    </source>
</evidence>
<dbReference type="PANTHER" id="PTHR31234">
    <property type="entry name" value="LATE EMBRYOGENESIS ABUNDANT (LEA) HYDROXYPROLINE-RICH GLYCOPROTEIN FAMILY"/>
    <property type="match status" value="1"/>
</dbReference>
<dbReference type="GO" id="GO:0016020">
    <property type="term" value="C:membrane"/>
    <property type="evidence" value="ECO:0007669"/>
    <property type="project" value="UniProtKB-SubCell"/>
</dbReference>
<dbReference type="KEGG" id="nnu:104589979"/>
<dbReference type="OrthoDB" id="1917746at2759"/>
<keyword evidence="7" id="KW-1185">Reference proteome</keyword>
<evidence type="ECO:0000256" key="2">
    <source>
        <dbReference type="ARBA" id="ARBA00022692"/>
    </source>
</evidence>
<evidence type="ECO:0000256" key="1">
    <source>
        <dbReference type="ARBA" id="ARBA00004167"/>
    </source>
</evidence>
<dbReference type="InterPro" id="IPR004864">
    <property type="entry name" value="LEA_2"/>
</dbReference>
<evidence type="ECO:0000256" key="3">
    <source>
        <dbReference type="ARBA" id="ARBA00022989"/>
    </source>
</evidence>
<dbReference type="AlphaFoldDB" id="A0A1U7Z174"/>
<evidence type="ECO:0000256" key="4">
    <source>
        <dbReference type="ARBA" id="ARBA00023136"/>
    </source>
</evidence>
<dbReference type="RefSeq" id="XP_010246772.1">
    <property type="nucleotide sequence ID" value="XM_010248470.2"/>
</dbReference>
<proteinExistence type="predicted"/>
<feature type="transmembrane region" description="Helical" evidence="6">
    <location>
        <begin position="63"/>
        <end position="89"/>
    </location>
</feature>
<evidence type="ECO:0000313" key="8">
    <source>
        <dbReference type="RefSeq" id="XP_010246772.1"/>
    </source>
</evidence>
<organism evidence="7 8">
    <name type="scientific">Nelumbo nucifera</name>
    <name type="common">Sacred lotus</name>
    <dbReference type="NCBI Taxonomy" id="4432"/>
    <lineage>
        <taxon>Eukaryota</taxon>
        <taxon>Viridiplantae</taxon>
        <taxon>Streptophyta</taxon>
        <taxon>Embryophyta</taxon>
        <taxon>Tracheophyta</taxon>
        <taxon>Spermatophyta</taxon>
        <taxon>Magnoliopsida</taxon>
        <taxon>Proteales</taxon>
        <taxon>Nelumbonaceae</taxon>
        <taxon>Nelumbo</taxon>
    </lineage>
</organism>
<dbReference type="InterPro" id="IPR044839">
    <property type="entry name" value="NDR1-like"/>
</dbReference>
<name>A0A1U7Z174_NELNU</name>
<keyword evidence="3 6" id="KW-1133">Transmembrane helix</keyword>
<keyword evidence="4 6" id="KW-0472">Membrane</keyword>
<accession>A0A1U7Z174</accession>